<name>A0AAD4SIH0_9MAGN</name>
<feature type="non-terminal residue" evidence="1">
    <location>
        <position position="61"/>
    </location>
</feature>
<organism evidence="1 2">
    <name type="scientific">Papaver atlanticum</name>
    <dbReference type="NCBI Taxonomy" id="357466"/>
    <lineage>
        <taxon>Eukaryota</taxon>
        <taxon>Viridiplantae</taxon>
        <taxon>Streptophyta</taxon>
        <taxon>Embryophyta</taxon>
        <taxon>Tracheophyta</taxon>
        <taxon>Spermatophyta</taxon>
        <taxon>Magnoliopsida</taxon>
        <taxon>Ranunculales</taxon>
        <taxon>Papaveraceae</taxon>
        <taxon>Papaveroideae</taxon>
        <taxon>Papaver</taxon>
    </lineage>
</organism>
<reference evidence="1" key="1">
    <citation type="submission" date="2022-04" db="EMBL/GenBank/DDBJ databases">
        <title>A functionally conserved STORR gene fusion in Papaver species that diverged 16.8 million years ago.</title>
        <authorList>
            <person name="Catania T."/>
        </authorList>
    </citation>
    <scope>NUCLEOTIDE SEQUENCE</scope>
    <source>
        <strain evidence="1">S-188037</strain>
    </source>
</reference>
<dbReference type="AlphaFoldDB" id="A0AAD4SIH0"/>
<comment type="caution">
    <text evidence="1">The sequence shown here is derived from an EMBL/GenBank/DDBJ whole genome shotgun (WGS) entry which is preliminary data.</text>
</comment>
<accession>A0AAD4SIH0</accession>
<protein>
    <submittedName>
        <fullName evidence="1">Uncharacterized protein</fullName>
    </submittedName>
</protein>
<dbReference type="EMBL" id="JAJJMB010010315">
    <property type="protein sequence ID" value="KAI3909592.1"/>
    <property type="molecule type" value="Genomic_DNA"/>
</dbReference>
<sequence>MDVDATSGLHKRGVSPTDENYRFIWHKAWFKEEIGKDVADTNDVTGKQWIVPCLRVCILVV</sequence>
<proteinExistence type="predicted"/>
<keyword evidence="2" id="KW-1185">Reference proteome</keyword>
<dbReference type="Proteomes" id="UP001202328">
    <property type="component" value="Unassembled WGS sequence"/>
</dbReference>
<gene>
    <name evidence="1" type="ORF">MKW98_014009</name>
</gene>
<evidence type="ECO:0000313" key="2">
    <source>
        <dbReference type="Proteomes" id="UP001202328"/>
    </source>
</evidence>
<evidence type="ECO:0000313" key="1">
    <source>
        <dbReference type="EMBL" id="KAI3909592.1"/>
    </source>
</evidence>